<evidence type="ECO:0000313" key="3">
    <source>
        <dbReference type="Proteomes" id="UP000002596"/>
    </source>
</evidence>
<dbReference type="KEGG" id="aav:Aave_4340"/>
<dbReference type="EMBL" id="CP000512">
    <property type="protein sequence ID" value="ABM34880.1"/>
    <property type="molecule type" value="Genomic_DNA"/>
</dbReference>
<dbReference type="HOGENOM" id="CLU_730811_0_0_4"/>
<dbReference type="STRING" id="397945.Aave_4340"/>
<feature type="region of interest" description="Disordered" evidence="1">
    <location>
        <begin position="45"/>
        <end position="378"/>
    </location>
</feature>
<protein>
    <submittedName>
        <fullName evidence="2">LigA</fullName>
    </submittedName>
</protein>
<sequence length="378" mass="41684">MSAESFGQRIPRAPGHCESAIPHIARNCIQGYFTDLLLAAPGRPGAWRAGHRRRADPARAGADGTARRPVPEAVQASPGALSAILRAGRRPGLRRRQPQRRWQRQPVRRRAIGSPGTGRRSRLRRQARGLRPRRHATRGDRRPRIEERGRGPGQGPAEIPAGAARRRAATGRQGPDAGRLRPCGGRDRQGIRPGPQRLPRPAPVGVRRLHPGLPQGDAARGRPRPRRRQQHLDRPGPDLPQVHGWPRLVRRRPRQQPRRRPEGAFRAIREERDRATADGGVQHGAAHRGPRRPEAGPVLLRLGRCQPRQPQGAGIPPAHQRGAAQPRGDEPGPLNPSRRAPARARSHGPCACPGAPPPRAWRPPRCGRRPCRPRDPGR</sequence>
<name>A1TV92_PARC0</name>
<feature type="compositionally biased region" description="Basic residues" evidence="1">
    <location>
        <begin position="87"/>
        <end position="111"/>
    </location>
</feature>
<feature type="compositionally biased region" description="Basic residues" evidence="1">
    <location>
        <begin position="119"/>
        <end position="136"/>
    </location>
</feature>
<evidence type="ECO:0000256" key="1">
    <source>
        <dbReference type="SAM" id="MobiDB-lite"/>
    </source>
</evidence>
<feature type="compositionally biased region" description="Basic and acidic residues" evidence="1">
    <location>
        <begin position="137"/>
        <end position="150"/>
    </location>
</feature>
<accession>A1TV92</accession>
<evidence type="ECO:0000313" key="2">
    <source>
        <dbReference type="EMBL" id="ABM34880.1"/>
    </source>
</evidence>
<reference evidence="2" key="1">
    <citation type="submission" date="2006-12" db="EMBL/GenBank/DDBJ databases">
        <title>Complete sequence of Acidovorax avenae subsp. citrulli AAC00-1.</title>
        <authorList>
            <consortium name="US DOE Joint Genome Institute"/>
            <person name="Copeland A."/>
            <person name="Lucas S."/>
            <person name="Lapidus A."/>
            <person name="Barry K."/>
            <person name="Detter J.C."/>
            <person name="Glavina del Rio T."/>
            <person name="Dalin E."/>
            <person name="Tice H."/>
            <person name="Pitluck S."/>
            <person name="Kiss H."/>
            <person name="Brettin T."/>
            <person name="Bruce D."/>
            <person name="Han C."/>
            <person name="Tapia R."/>
            <person name="Gilna P."/>
            <person name="Schmutz J."/>
            <person name="Larimer F."/>
            <person name="Land M."/>
            <person name="Hauser L."/>
            <person name="Kyrpides N."/>
            <person name="Kim E."/>
            <person name="Stahl D."/>
            <person name="Richardson P."/>
        </authorList>
    </citation>
    <scope>NUCLEOTIDE SEQUENCE</scope>
    <source>
        <strain evidence="2">AAC00-1</strain>
    </source>
</reference>
<dbReference type="Proteomes" id="UP000002596">
    <property type="component" value="Chromosome"/>
</dbReference>
<proteinExistence type="predicted"/>
<organism evidence="2 3">
    <name type="scientific">Paracidovorax citrulli (strain AAC00-1)</name>
    <name type="common">Acidovorax citrulli</name>
    <dbReference type="NCBI Taxonomy" id="397945"/>
    <lineage>
        <taxon>Bacteria</taxon>
        <taxon>Pseudomonadati</taxon>
        <taxon>Pseudomonadota</taxon>
        <taxon>Betaproteobacteria</taxon>
        <taxon>Burkholderiales</taxon>
        <taxon>Comamonadaceae</taxon>
        <taxon>Paracidovorax</taxon>
    </lineage>
</organism>
<feature type="compositionally biased region" description="Basic and acidic residues" evidence="1">
    <location>
        <begin position="259"/>
        <end position="276"/>
    </location>
</feature>
<feature type="compositionally biased region" description="Basic residues" evidence="1">
    <location>
        <begin position="248"/>
        <end position="258"/>
    </location>
</feature>
<dbReference type="AlphaFoldDB" id="A1TV92"/>
<gene>
    <name evidence="2" type="ordered locus">Aave_4340</name>
</gene>